<evidence type="ECO:0000259" key="6">
    <source>
        <dbReference type="PROSITE" id="PS50885"/>
    </source>
</evidence>
<evidence type="ECO:0000313" key="7">
    <source>
        <dbReference type="EMBL" id="SIS67557.1"/>
    </source>
</evidence>
<name>A0A1N7L166_9PROT</name>
<feature type="domain" description="HAMP" evidence="6">
    <location>
        <begin position="349"/>
        <end position="402"/>
    </location>
</feature>
<protein>
    <submittedName>
        <fullName evidence="7">Methyl-accepting chemotaxis protein</fullName>
    </submittedName>
</protein>
<dbReference type="Pfam" id="PF00015">
    <property type="entry name" value="MCPsignal"/>
    <property type="match status" value="1"/>
</dbReference>
<feature type="transmembrane region" description="Helical" evidence="4">
    <location>
        <begin position="325"/>
        <end position="347"/>
    </location>
</feature>
<dbReference type="Gene3D" id="1.10.287.950">
    <property type="entry name" value="Methyl-accepting chemotaxis protein"/>
    <property type="match status" value="1"/>
</dbReference>
<reference evidence="7 8" key="1">
    <citation type="submission" date="2017-01" db="EMBL/GenBank/DDBJ databases">
        <authorList>
            <person name="Mah S.A."/>
            <person name="Swanson W.J."/>
            <person name="Moy G.W."/>
            <person name="Vacquier V.D."/>
        </authorList>
    </citation>
    <scope>NUCLEOTIDE SEQUENCE [LARGE SCALE GENOMIC DNA]</scope>
    <source>
        <strain evidence="7 8">DSM 11589</strain>
    </source>
</reference>
<dbReference type="Proteomes" id="UP000185678">
    <property type="component" value="Unassembled WGS sequence"/>
</dbReference>
<dbReference type="AlphaFoldDB" id="A0A1N7L166"/>
<keyword evidence="8" id="KW-1185">Reference proteome</keyword>
<evidence type="ECO:0000259" key="5">
    <source>
        <dbReference type="PROSITE" id="PS50111"/>
    </source>
</evidence>
<dbReference type="STRING" id="80876.SAMN05421779_10341"/>
<dbReference type="Gene3D" id="1.10.8.500">
    <property type="entry name" value="HAMP domain in histidine kinase"/>
    <property type="match status" value="1"/>
</dbReference>
<dbReference type="SUPFAM" id="SSF158472">
    <property type="entry name" value="HAMP domain-like"/>
    <property type="match status" value="1"/>
</dbReference>
<dbReference type="GO" id="GO:0007165">
    <property type="term" value="P:signal transduction"/>
    <property type="evidence" value="ECO:0007669"/>
    <property type="project" value="UniProtKB-KW"/>
</dbReference>
<feature type="domain" description="Methyl-accepting transducer" evidence="5">
    <location>
        <begin position="436"/>
        <end position="665"/>
    </location>
</feature>
<dbReference type="InterPro" id="IPR003660">
    <property type="entry name" value="HAMP_dom"/>
</dbReference>
<dbReference type="PROSITE" id="PS50111">
    <property type="entry name" value="CHEMOTAXIS_TRANSDUC_2"/>
    <property type="match status" value="1"/>
</dbReference>
<proteinExistence type="inferred from homology"/>
<organism evidence="7 8">
    <name type="scientific">Insolitispirillum peregrinum</name>
    <dbReference type="NCBI Taxonomy" id="80876"/>
    <lineage>
        <taxon>Bacteria</taxon>
        <taxon>Pseudomonadati</taxon>
        <taxon>Pseudomonadota</taxon>
        <taxon>Alphaproteobacteria</taxon>
        <taxon>Rhodospirillales</taxon>
        <taxon>Novispirillaceae</taxon>
        <taxon>Insolitispirillum</taxon>
    </lineage>
</organism>
<keyword evidence="4" id="KW-1133">Transmembrane helix</keyword>
<keyword evidence="4" id="KW-0472">Membrane</keyword>
<evidence type="ECO:0000256" key="2">
    <source>
        <dbReference type="ARBA" id="ARBA00029447"/>
    </source>
</evidence>
<dbReference type="PANTHER" id="PTHR32089:SF112">
    <property type="entry name" value="LYSOZYME-LIKE PROTEIN-RELATED"/>
    <property type="match status" value="1"/>
</dbReference>
<dbReference type="RefSeq" id="WP_076399699.1">
    <property type="nucleotide sequence ID" value="NZ_FTOA01000003.1"/>
</dbReference>
<gene>
    <name evidence="7" type="ORF">SAMN05421779_10341</name>
</gene>
<keyword evidence="4" id="KW-0812">Transmembrane</keyword>
<dbReference type="OrthoDB" id="8456673at2"/>
<dbReference type="InterPro" id="IPR004089">
    <property type="entry name" value="MCPsignal_dom"/>
</dbReference>
<dbReference type="PANTHER" id="PTHR32089">
    <property type="entry name" value="METHYL-ACCEPTING CHEMOTAXIS PROTEIN MCPB"/>
    <property type="match status" value="1"/>
</dbReference>
<dbReference type="SMART" id="SM00304">
    <property type="entry name" value="HAMP"/>
    <property type="match status" value="1"/>
</dbReference>
<dbReference type="SUPFAM" id="SSF58104">
    <property type="entry name" value="Methyl-accepting chemotaxis protein (MCP) signaling domain"/>
    <property type="match status" value="1"/>
</dbReference>
<evidence type="ECO:0000256" key="4">
    <source>
        <dbReference type="SAM" id="Phobius"/>
    </source>
</evidence>
<evidence type="ECO:0000256" key="3">
    <source>
        <dbReference type="PROSITE-ProRule" id="PRU00284"/>
    </source>
</evidence>
<sequence length="699" mass="74309">MLQTMSLKWMIGLFLGAIASVVILYGMVELRIAIQGWRNALHVEQAADISRSLLLAQTNIRLERGAYRAALMTDRPVEQELLTKIQRYRQVAEDNYATAVSLIEQQGRASSLATLASLRTSHEAFASQRGQLDREMAVARSARSAASLEQSQTVSQTFLIALHETAEMVDDGVHGLDRTLDHYLALKQESWASRSDYGTLMARTESALASGQALPQDEARELYESRGAVLADWKQVRDVLLLPGVPDTVRAAVRKADENNFGSAVWQEMHTLYANLVAGRPTGLTLQQLQDLNAARSAMIADVAMIAIEQIVQESHRLKAEALRVVWIASGALVLVLVLCIGGVWMAHRGIGVPLTALQTSMQSLAAGTLDLTIPYTRVGNEVGSMARAVVCFQDGLKRARDLGEEAARQRELQAVRRRETLLEIAADLDRQVGGTVSSVSSAAAQVKGTAHSMSGSASSTLQQSTSVSAAAEQASASVAAVAGAAEELGASVGEIRRQVVFSVARARTAVEEAQDAAGIIGELEEATGRITSIVDLISHIASQTNLLALNATIEAARAGAAGKGFAVVANEVKGLASQTSLATSQIGQHIGAIQQTTTRAVQAMAGVAETIAGISETTEVISTTIEQQLMATNEIVDSVMQASAGAREVSVIITDVARSAGKTEDDAGQMLEVSSELARQAAALQAQVQQFLINIRST</sequence>
<dbReference type="PROSITE" id="PS50885">
    <property type="entry name" value="HAMP"/>
    <property type="match status" value="1"/>
</dbReference>
<dbReference type="GO" id="GO:0016020">
    <property type="term" value="C:membrane"/>
    <property type="evidence" value="ECO:0007669"/>
    <property type="project" value="InterPro"/>
</dbReference>
<feature type="transmembrane region" description="Helical" evidence="4">
    <location>
        <begin position="6"/>
        <end position="28"/>
    </location>
</feature>
<comment type="similarity">
    <text evidence="2">Belongs to the methyl-accepting chemotaxis (MCP) protein family.</text>
</comment>
<dbReference type="EMBL" id="FTOA01000003">
    <property type="protein sequence ID" value="SIS67557.1"/>
    <property type="molecule type" value="Genomic_DNA"/>
</dbReference>
<evidence type="ECO:0000313" key="8">
    <source>
        <dbReference type="Proteomes" id="UP000185678"/>
    </source>
</evidence>
<dbReference type="SMART" id="SM00283">
    <property type="entry name" value="MA"/>
    <property type="match status" value="1"/>
</dbReference>
<accession>A0A1N7L166</accession>
<evidence type="ECO:0000256" key="1">
    <source>
        <dbReference type="ARBA" id="ARBA00023224"/>
    </source>
</evidence>
<keyword evidence="1 3" id="KW-0807">Transducer</keyword>